<sequence>MVLSNNEFVFRKLKSFFKSVSSRIHFYGPEFLFKSILSFVSFTVKVPDSW</sequence>
<dbReference type="EMBL" id="AHMH02000031">
    <property type="protein sequence ID" value="EMN01906.1"/>
    <property type="molecule type" value="Genomic_DNA"/>
</dbReference>
<protein>
    <submittedName>
        <fullName evidence="1">Uncharacterized protein</fullName>
    </submittedName>
</protein>
<keyword evidence="2" id="KW-1185">Reference proteome</keyword>
<evidence type="ECO:0000313" key="1">
    <source>
        <dbReference type="EMBL" id="EMN01906.1"/>
    </source>
</evidence>
<accession>A0ABP2TC72</accession>
<name>A0ABP2TC72_9LEPT</name>
<reference evidence="1 2" key="1">
    <citation type="submission" date="2013-01" db="EMBL/GenBank/DDBJ databases">
        <authorList>
            <person name="Harkins D.M."/>
            <person name="Durkin A.S."/>
            <person name="Brinkac L.M."/>
            <person name="Haft D.H."/>
            <person name="Selengut J.D."/>
            <person name="Sanka R."/>
            <person name="DePew J."/>
            <person name="Purushe J."/>
            <person name="Whelen A.C."/>
            <person name="Vinetz J.M."/>
            <person name="Sutton G.G."/>
            <person name="Nierman W.C."/>
            <person name="Fouts D.E."/>
        </authorList>
    </citation>
    <scope>NUCLEOTIDE SEQUENCE [LARGE SCALE GENOMIC DNA]</scope>
    <source>
        <strain evidence="1 2">2007001578</strain>
    </source>
</reference>
<evidence type="ECO:0000313" key="2">
    <source>
        <dbReference type="Proteomes" id="UP000012099"/>
    </source>
</evidence>
<proteinExistence type="predicted"/>
<organism evidence="1 2">
    <name type="scientific">Leptospira noguchii str. 2007001578</name>
    <dbReference type="NCBI Taxonomy" id="1049974"/>
    <lineage>
        <taxon>Bacteria</taxon>
        <taxon>Pseudomonadati</taxon>
        <taxon>Spirochaetota</taxon>
        <taxon>Spirochaetia</taxon>
        <taxon>Leptospirales</taxon>
        <taxon>Leptospiraceae</taxon>
        <taxon>Leptospira</taxon>
    </lineage>
</organism>
<comment type="caution">
    <text evidence="1">The sequence shown here is derived from an EMBL/GenBank/DDBJ whole genome shotgun (WGS) entry which is preliminary data.</text>
</comment>
<gene>
    <name evidence="1" type="ORF">LEP1GSC035_4272</name>
</gene>
<dbReference type="Proteomes" id="UP000012099">
    <property type="component" value="Unassembled WGS sequence"/>
</dbReference>